<comment type="subunit">
    <text evidence="2">Component of the large ribosomal subunit.</text>
</comment>
<evidence type="ECO:0000256" key="6">
    <source>
        <dbReference type="ARBA" id="ARBA00034092"/>
    </source>
</evidence>
<dbReference type="PANTHER" id="PTHR11721:SF3">
    <property type="entry name" value="LARGE RIBOSOMAL SUBUNIT PROTEIN UL15"/>
    <property type="match status" value="1"/>
</dbReference>
<dbReference type="GeneID" id="110300917"/>
<dbReference type="GO" id="GO:0022625">
    <property type="term" value="C:cytosolic large ribosomal subunit"/>
    <property type="evidence" value="ECO:0007669"/>
    <property type="project" value="UniProtKB-ARBA"/>
</dbReference>
<evidence type="ECO:0000256" key="4">
    <source>
        <dbReference type="ARBA" id="ARBA00023274"/>
    </source>
</evidence>
<dbReference type="SUPFAM" id="SSF52080">
    <property type="entry name" value="Ribosomal proteins L15p and L18e"/>
    <property type="match status" value="1"/>
</dbReference>
<keyword evidence="11" id="KW-1185">Reference proteome</keyword>
<reference evidence="12" key="1">
    <citation type="submission" date="2025-08" db="UniProtKB">
        <authorList>
            <consortium name="RefSeq"/>
        </authorList>
    </citation>
    <scope>IDENTIFICATION</scope>
</reference>
<gene>
    <name evidence="12" type="primary">LOC110300917</name>
</gene>
<dbReference type="InterPro" id="IPR036227">
    <property type="entry name" value="Ribosomal_uL15/eL18_sf"/>
</dbReference>
<evidence type="ECO:0000256" key="7">
    <source>
        <dbReference type="ARBA" id="ARBA00035200"/>
    </source>
</evidence>
<evidence type="ECO:0000313" key="11">
    <source>
        <dbReference type="Proteomes" id="UP000515126"/>
    </source>
</evidence>
<comment type="function">
    <text evidence="6">Component of the large ribosomal subunit. The ribosome is a large ribonucleoprotein complex responsible for the synthesis of proteins in the cell.</text>
</comment>
<accession>A0A6P5QA85</accession>
<evidence type="ECO:0000256" key="2">
    <source>
        <dbReference type="ARBA" id="ARBA00011133"/>
    </source>
</evidence>
<evidence type="ECO:0000259" key="10">
    <source>
        <dbReference type="Pfam" id="PF00828"/>
    </source>
</evidence>
<feature type="compositionally biased region" description="Basic residues" evidence="9">
    <location>
        <begin position="1"/>
        <end position="13"/>
    </location>
</feature>
<dbReference type="Pfam" id="PF00828">
    <property type="entry name" value="Ribosomal_L27A"/>
    <property type="match status" value="1"/>
</dbReference>
<keyword evidence="3" id="KW-0689">Ribosomal protein</keyword>
<evidence type="ECO:0000256" key="1">
    <source>
        <dbReference type="ARBA" id="ARBA00007320"/>
    </source>
</evidence>
<evidence type="ECO:0000256" key="9">
    <source>
        <dbReference type="SAM" id="MobiDB-lite"/>
    </source>
</evidence>
<comment type="similarity">
    <text evidence="1">Belongs to the universal ribosomal protein uL15 family.</text>
</comment>
<evidence type="ECO:0000256" key="5">
    <source>
        <dbReference type="ARBA" id="ARBA00023278"/>
    </source>
</evidence>
<dbReference type="InterPro" id="IPR021131">
    <property type="entry name" value="Ribosomal_uL15/eL18"/>
</dbReference>
<dbReference type="KEGG" id="mcal:110300917"/>
<dbReference type="Proteomes" id="UP000515126">
    <property type="component" value="Chromosome 8"/>
</dbReference>
<evidence type="ECO:0000256" key="3">
    <source>
        <dbReference type="ARBA" id="ARBA00022980"/>
    </source>
</evidence>
<name>A0A6P5QA85_MUSCR</name>
<dbReference type="PANTHER" id="PTHR11721">
    <property type="entry name" value="60S RIBOSOMAL PROTEIN L27A"/>
    <property type="match status" value="1"/>
</dbReference>
<dbReference type="GO" id="GO:0003735">
    <property type="term" value="F:structural constituent of ribosome"/>
    <property type="evidence" value="ECO:0007669"/>
    <property type="project" value="TreeGrafter"/>
</dbReference>
<sequence>MRNTQKLRGHTSHGHSNYREHPGGRGNARGLHHHRNNFDKYHAGYFGKIGMRHHHLKGNQSFCPAVKLWTLDIEQTRVNAARKKTEAAPILDVERSGYYKVLGSRRFPKRSVFLKAKLFSRRAEEKMNGVGGCLCPGLRDCLEKGNSGQGHKKYINR</sequence>
<evidence type="ECO:0000313" key="12">
    <source>
        <dbReference type="RefSeq" id="XP_021026791.1"/>
    </source>
</evidence>
<dbReference type="FunFam" id="3.100.10.10:FF:000024">
    <property type="entry name" value="RPL27A isoform 10"/>
    <property type="match status" value="1"/>
</dbReference>
<dbReference type="RefSeq" id="XP_021026791.1">
    <property type="nucleotide sequence ID" value="XM_021171132.1"/>
</dbReference>
<proteinExistence type="inferred from homology"/>
<keyword evidence="5" id="KW-0379">Hydroxylation</keyword>
<dbReference type="Gene3D" id="3.100.10.10">
    <property type="match status" value="1"/>
</dbReference>
<keyword evidence="4" id="KW-0687">Ribonucleoprotein</keyword>
<protein>
    <recommendedName>
        <fullName evidence="7">Large ribosomal subunit protein uL15</fullName>
    </recommendedName>
    <alternativeName>
        <fullName evidence="8">60S ribosomal protein L27a</fullName>
    </alternativeName>
</protein>
<feature type="region of interest" description="Disordered" evidence="9">
    <location>
        <begin position="1"/>
        <end position="34"/>
    </location>
</feature>
<evidence type="ECO:0000256" key="8">
    <source>
        <dbReference type="ARBA" id="ARBA00035527"/>
    </source>
</evidence>
<dbReference type="AlphaFoldDB" id="A0A6P5QA85"/>
<feature type="domain" description="Large ribosomal subunit protein uL15/eL18" evidence="10">
    <location>
        <begin position="87"/>
        <end position="132"/>
    </location>
</feature>
<organism evidence="11 12">
    <name type="scientific">Mus caroli</name>
    <name type="common">Ryukyu mouse</name>
    <name type="synonym">Ricefield mouse</name>
    <dbReference type="NCBI Taxonomy" id="10089"/>
    <lineage>
        <taxon>Eukaryota</taxon>
        <taxon>Metazoa</taxon>
        <taxon>Chordata</taxon>
        <taxon>Craniata</taxon>
        <taxon>Vertebrata</taxon>
        <taxon>Euteleostomi</taxon>
        <taxon>Mammalia</taxon>
        <taxon>Eutheria</taxon>
        <taxon>Euarchontoglires</taxon>
        <taxon>Glires</taxon>
        <taxon>Rodentia</taxon>
        <taxon>Myomorpha</taxon>
        <taxon>Muroidea</taxon>
        <taxon>Muridae</taxon>
        <taxon>Murinae</taxon>
        <taxon>Mus</taxon>
        <taxon>Mus</taxon>
    </lineage>
</organism>